<dbReference type="PANTHER" id="PTHR43130:SF3">
    <property type="entry name" value="HTH-TYPE TRANSCRIPTIONAL REGULATOR RV1931C"/>
    <property type="match status" value="1"/>
</dbReference>
<keyword evidence="1" id="KW-0805">Transcription regulation</keyword>
<dbReference type="PANTHER" id="PTHR43130">
    <property type="entry name" value="ARAC-FAMILY TRANSCRIPTIONAL REGULATOR"/>
    <property type="match status" value="1"/>
</dbReference>
<evidence type="ECO:0000256" key="1">
    <source>
        <dbReference type="ARBA" id="ARBA00023015"/>
    </source>
</evidence>
<dbReference type="EMBL" id="CP087880">
    <property type="protein sequence ID" value="UGS41269.1"/>
    <property type="molecule type" value="Genomic_DNA"/>
</dbReference>
<dbReference type="SUPFAM" id="SSF52317">
    <property type="entry name" value="Class I glutamine amidotransferase-like"/>
    <property type="match status" value="1"/>
</dbReference>
<protein>
    <submittedName>
        <fullName evidence="5">HTH-type transcriptional regulator CdhR</fullName>
    </submittedName>
</protein>
<dbReference type="PROSITE" id="PS01124">
    <property type="entry name" value="HTH_ARAC_FAMILY_2"/>
    <property type="match status" value="1"/>
</dbReference>
<dbReference type="RefSeq" id="WP_231827877.1">
    <property type="nucleotide sequence ID" value="NZ_CP087880.1"/>
</dbReference>
<dbReference type="InterPro" id="IPR009057">
    <property type="entry name" value="Homeodomain-like_sf"/>
</dbReference>
<keyword evidence="3" id="KW-0804">Transcription</keyword>
<evidence type="ECO:0000259" key="4">
    <source>
        <dbReference type="PROSITE" id="PS01124"/>
    </source>
</evidence>
<dbReference type="SMART" id="SM00342">
    <property type="entry name" value="HTH_ARAC"/>
    <property type="match status" value="1"/>
</dbReference>
<gene>
    <name evidence="5" type="primary">cdhR_3</name>
    <name evidence="5" type="ORF">G163CM_19710</name>
</gene>
<feature type="domain" description="HTH araC/xylS-type" evidence="4">
    <location>
        <begin position="218"/>
        <end position="316"/>
    </location>
</feature>
<sequence length="327" mass="36105">MKRVIAILAVPGVQLLDVSGPLDVFAEANRLLHRQVYEPAVIAVDTLTINASSGITLLANSLLEQTETLSPNTFLIAGAPQVWQQALTEQQKSHIRALCEKSDRYGSICTGAFLLAQTGLLAQRKVTTHWAIAARFANAFPQTEVDIDALYVCDGPVRTAAGVTSGMDLALRLIEEDLGSEVAQEVACNLVMFFRRPVNQGHFIRHSEISPSARSVFQDLQRWTLANLDTVLSLKEMSDHIGLSIRHLGRLFQQEMQMAAGEWLEACRIDKAKMLLEKDALPLKAIASQCGYSSGDVLRRAFVKRVGITPSVYRRLNVARPWAKERA</sequence>
<proteinExistence type="predicted"/>
<dbReference type="InterPro" id="IPR018060">
    <property type="entry name" value="HTH_AraC"/>
</dbReference>
<accession>A0ABY3S5A8</accession>
<evidence type="ECO:0000313" key="5">
    <source>
        <dbReference type="EMBL" id="UGS41269.1"/>
    </source>
</evidence>
<dbReference type="Proteomes" id="UP001199659">
    <property type="component" value="Chromosome"/>
</dbReference>
<dbReference type="InterPro" id="IPR002818">
    <property type="entry name" value="DJ-1/PfpI"/>
</dbReference>
<evidence type="ECO:0000256" key="3">
    <source>
        <dbReference type="ARBA" id="ARBA00023163"/>
    </source>
</evidence>
<dbReference type="PROSITE" id="PS00041">
    <property type="entry name" value="HTH_ARAC_FAMILY_1"/>
    <property type="match status" value="1"/>
</dbReference>
<dbReference type="Pfam" id="PF12833">
    <property type="entry name" value="HTH_18"/>
    <property type="match status" value="1"/>
</dbReference>
<dbReference type="InterPro" id="IPR029062">
    <property type="entry name" value="Class_I_gatase-like"/>
</dbReference>
<dbReference type="InterPro" id="IPR052158">
    <property type="entry name" value="INH-QAR"/>
</dbReference>
<dbReference type="SUPFAM" id="SSF46689">
    <property type="entry name" value="Homeodomain-like"/>
    <property type="match status" value="1"/>
</dbReference>
<keyword evidence="6" id="KW-1185">Reference proteome</keyword>
<evidence type="ECO:0000256" key="2">
    <source>
        <dbReference type="ARBA" id="ARBA00023125"/>
    </source>
</evidence>
<keyword evidence="2" id="KW-0238">DNA-binding</keyword>
<name>A0ABY3S5A8_9ENTR</name>
<dbReference type="InterPro" id="IPR018062">
    <property type="entry name" value="HTH_AraC-typ_CS"/>
</dbReference>
<dbReference type="CDD" id="cd03137">
    <property type="entry name" value="GATase1_AraC_1"/>
    <property type="match status" value="1"/>
</dbReference>
<reference evidence="5 6" key="1">
    <citation type="journal article" date="2022" name="Int. J. Syst. Evol. Microbiol.">
        <title>Pseudocitrobacter corydidari sp. nov., isolated from the Asian emerald cockroach Corydidarum magnifica.</title>
        <authorList>
            <person name="Guzman J."/>
            <person name="Poehlein A."/>
            <person name="Glaeser S.P."/>
            <person name="Schwengers O."/>
            <person name="Blom J."/>
            <person name="Hollensteiner J."/>
            <person name="Kampfer P."/>
            <person name="Vilcinskas A."/>
        </authorList>
    </citation>
    <scope>NUCLEOTIDE SEQUENCE [LARGE SCALE GENOMIC DNA]</scope>
    <source>
        <strain evidence="5">G163CM</strain>
    </source>
</reference>
<dbReference type="Pfam" id="PF01965">
    <property type="entry name" value="DJ-1_PfpI"/>
    <property type="match status" value="1"/>
</dbReference>
<dbReference type="Gene3D" id="1.10.10.60">
    <property type="entry name" value="Homeodomain-like"/>
    <property type="match status" value="1"/>
</dbReference>
<organism evidence="5 6">
    <name type="scientific">Pseudocitrobacter corydidari</name>
    <dbReference type="NCBI Taxonomy" id="2891570"/>
    <lineage>
        <taxon>Bacteria</taxon>
        <taxon>Pseudomonadati</taxon>
        <taxon>Pseudomonadota</taxon>
        <taxon>Gammaproteobacteria</taxon>
        <taxon>Enterobacterales</taxon>
        <taxon>Enterobacteriaceae</taxon>
        <taxon>Pseudocitrobacter</taxon>
    </lineage>
</organism>
<evidence type="ECO:0000313" key="6">
    <source>
        <dbReference type="Proteomes" id="UP001199659"/>
    </source>
</evidence>
<dbReference type="Gene3D" id="3.40.50.880">
    <property type="match status" value="1"/>
</dbReference>